<sequence>MTKQTINYGAAGSGSGGDTARTALQKLETNFNEIFSSAGSAANAKALNELAGDADRLPYFSGVGVLSLSTLTARARTLLAAGNQDGQLAALGLRDFSASISLSGVYTGAIEVISATPYIDFRDGLTEDFDFRIIRTTNDAVNLTFYDGTTYYVAIDRFSPAQDGAKMLGNPSGRWSVLYAASGTINTSDAREKTEVRALTDGEIAAARQLAQEIGAYKFLAAVTEKGADAREHIGLTVQRAIEILQANGLEPFNYGFICYDSWPQVTVDHPATYEQVPVTDADGNVIGYENGALIKEAWTEVTQEAGDRYSFRTDELNLFIARGQAAYLAQLEARIAALEPTA</sequence>
<dbReference type="Gene3D" id="1.10.10.10">
    <property type="entry name" value="Winged helix-like DNA-binding domain superfamily/Winged helix DNA-binding domain"/>
    <property type="match status" value="1"/>
</dbReference>
<dbReference type="Pfam" id="PF13884">
    <property type="entry name" value="Peptidase_S74"/>
    <property type="match status" value="1"/>
</dbReference>
<evidence type="ECO:0000259" key="1">
    <source>
        <dbReference type="PROSITE" id="PS51688"/>
    </source>
</evidence>
<evidence type="ECO:0000313" key="2">
    <source>
        <dbReference type="EMBL" id="MFC2974699.1"/>
    </source>
</evidence>
<dbReference type="PROSITE" id="PS51688">
    <property type="entry name" value="ICA"/>
    <property type="match status" value="1"/>
</dbReference>
<proteinExistence type="predicted"/>
<dbReference type="Proteomes" id="UP001595457">
    <property type="component" value="Unassembled WGS sequence"/>
</dbReference>
<dbReference type="InterPro" id="IPR036388">
    <property type="entry name" value="WH-like_DNA-bd_sf"/>
</dbReference>
<evidence type="ECO:0000313" key="3">
    <source>
        <dbReference type="Proteomes" id="UP001595457"/>
    </source>
</evidence>
<dbReference type="SUPFAM" id="SSF50017">
    <property type="entry name" value="gp9"/>
    <property type="match status" value="1"/>
</dbReference>
<feature type="domain" description="Peptidase S74" evidence="1">
    <location>
        <begin position="188"/>
        <end position="343"/>
    </location>
</feature>
<dbReference type="RefSeq" id="WP_377816969.1">
    <property type="nucleotide sequence ID" value="NZ_JBHRSJ010000036.1"/>
</dbReference>
<dbReference type="InterPro" id="IPR036240">
    <property type="entry name" value="Gp9-like_sf"/>
</dbReference>
<dbReference type="InterPro" id="IPR030392">
    <property type="entry name" value="S74_ICA"/>
</dbReference>
<dbReference type="EMBL" id="JBHRSJ010000036">
    <property type="protein sequence ID" value="MFC2974699.1"/>
    <property type="molecule type" value="Genomic_DNA"/>
</dbReference>
<comment type="caution">
    <text evidence="2">The sequence shown here is derived from an EMBL/GenBank/DDBJ whole genome shotgun (WGS) entry which is preliminary data.</text>
</comment>
<accession>A0ABV7AYR2</accession>
<organism evidence="2 3">
    <name type="scientific">Azotobacter bryophylli</name>
    <dbReference type="NCBI Taxonomy" id="1986537"/>
    <lineage>
        <taxon>Bacteria</taxon>
        <taxon>Pseudomonadati</taxon>
        <taxon>Pseudomonadota</taxon>
        <taxon>Gammaproteobacteria</taxon>
        <taxon>Pseudomonadales</taxon>
        <taxon>Pseudomonadaceae</taxon>
        <taxon>Azotobacter</taxon>
    </lineage>
</organism>
<name>A0ABV7AYR2_9GAMM</name>
<dbReference type="CDD" id="cd10144">
    <property type="entry name" value="Peptidase_S74_CIMCD"/>
    <property type="match status" value="1"/>
</dbReference>
<protein>
    <submittedName>
        <fullName evidence="2">Tail fiber domain-containing protein</fullName>
    </submittedName>
</protein>
<gene>
    <name evidence="2" type="ORF">ACFOJE_21130</name>
</gene>
<keyword evidence="3" id="KW-1185">Reference proteome</keyword>
<reference evidence="3" key="1">
    <citation type="journal article" date="2019" name="Int. J. Syst. Evol. Microbiol.">
        <title>The Global Catalogue of Microorganisms (GCM) 10K type strain sequencing project: providing services to taxonomists for standard genome sequencing and annotation.</title>
        <authorList>
            <consortium name="The Broad Institute Genomics Platform"/>
            <consortium name="The Broad Institute Genome Sequencing Center for Infectious Disease"/>
            <person name="Wu L."/>
            <person name="Ma J."/>
        </authorList>
    </citation>
    <scope>NUCLEOTIDE SEQUENCE [LARGE SCALE GENOMIC DNA]</scope>
    <source>
        <strain evidence="3">KCTC 62195</strain>
    </source>
</reference>